<dbReference type="InParanoid" id="A0A5E4GJ94"/>
<organism evidence="1 2">
    <name type="scientific">Prunus dulcis</name>
    <name type="common">Almond</name>
    <name type="synonym">Amygdalus dulcis</name>
    <dbReference type="NCBI Taxonomy" id="3755"/>
    <lineage>
        <taxon>Eukaryota</taxon>
        <taxon>Viridiplantae</taxon>
        <taxon>Streptophyta</taxon>
        <taxon>Embryophyta</taxon>
        <taxon>Tracheophyta</taxon>
        <taxon>Spermatophyta</taxon>
        <taxon>Magnoliopsida</taxon>
        <taxon>eudicotyledons</taxon>
        <taxon>Gunneridae</taxon>
        <taxon>Pentapetalae</taxon>
        <taxon>rosids</taxon>
        <taxon>fabids</taxon>
        <taxon>Rosales</taxon>
        <taxon>Rosaceae</taxon>
        <taxon>Amygdaloideae</taxon>
        <taxon>Amygdaleae</taxon>
        <taxon>Prunus</taxon>
    </lineage>
</organism>
<dbReference type="PANTHER" id="PTHR33018:SF31">
    <property type="entry name" value="TRANSPOSASE, PTTA_EN_SPM, PLANT"/>
    <property type="match status" value="1"/>
</dbReference>
<gene>
    <name evidence="1" type="ORF">ALMOND_2B022179</name>
</gene>
<proteinExistence type="predicted"/>
<dbReference type="Gramene" id="VVA39661">
    <property type="protein sequence ID" value="VVA39661"/>
    <property type="gene ID" value="Prudul26B022179"/>
</dbReference>
<dbReference type="Proteomes" id="UP000327085">
    <property type="component" value="Unassembled WGS sequence"/>
</dbReference>
<evidence type="ECO:0000313" key="1">
    <source>
        <dbReference type="EMBL" id="VVA39661.1"/>
    </source>
</evidence>
<sequence length="195" mass="22149">MFQSSKTSESLTWHAHNKMSDGHMCHPVDSTSWKLVDDKWPEFGKEPRNIRLALAANGINPHSSLSSRYSCWPVIMFQTMPEEDIDRSTLWRKAHEAKNGKFPDEKIAEKAIIIDDLKKQVLEGSLTVSGSNDILTMSLGSPEHSGRVRGVGAYVNPSSYFNEPVRHGKHVNEIIKETVKQLIEEERTKGHAWWL</sequence>
<dbReference type="InterPro" id="IPR004242">
    <property type="entry name" value="Transposase_21"/>
</dbReference>
<protein>
    <submittedName>
        <fullName evidence="1">PREDICTED: En/Spm transposon</fullName>
    </submittedName>
</protein>
<name>A0A5E4GJ94_PRUDU</name>
<evidence type="ECO:0000313" key="2">
    <source>
        <dbReference type="Proteomes" id="UP000327085"/>
    </source>
</evidence>
<dbReference type="EMBL" id="CABIKO010000828">
    <property type="protein sequence ID" value="VVA39661.1"/>
    <property type="molecule type" value="Genomic_DNA"/>
</dbReference>
<accession>A0A5E4GJ94</accession>
<dbReference type="PANTHER" id="PTHR33018">
    <property type="entry name" value="OS10G0338966 PROTEIN-RELATED"/>
    <property type="match status" value="1"/>
</dbReference>
<reference evidence="2" key="1">
    <citation type="journal article" date="2020" name="Plant J.">
        <title>Transposons played a major role in the diversification between the closely related almond and peach genomes: results from the almond genome sequence.</title>
        <authorList>
            <person name="Alioto T."/>
            <person name="Alexiou K.G."/>
            <person name="Bardil A."/>
            <person name="Barteri F."/>
            <person name="Castanera R."/>
            <person name="Cruz F."/>
            <person name="Dhingra A."/>
            <person name="Duval H."/>
            <person name="Fernandez I Marti A."/>
            <person name="Frias L."/>
            <person name="Galan B."/>
            <person name="Garcia J.L."/>
            <person name="Howad W."/>
            <person name="Gomez-Garrido J."/>
            <person name="Gut M."/>
            <person name="Julca I."/>
            <person name="Morata J."/>
            <person name="Puigdomenech P."/>
            <person name="Ribeca P."/>
            <person name="Rubio Cabetas M.J."/>
            <person name="Vlasova A."/>
            <person name="Wirthensohn M."/>
            <person name="Garcia-Mas J."/>
            <person name="Gabaldon T."/>
            <person name="Casacuberta J.M."/>
            <person name="Arus P."/>
        </authorList>
    </citation>
    <scope>NUCLEOTIDE SEQUENCE [LARGE SCALE GENOMIC DNA]</scope>
    <source>
        <strain evidence="2">cv. Texas</strain>
    </source>
</reference>
<dbReference type="AlphaFoldDB" id="A0A5E4GJ94"/>
<dbReference type="Pfam" id="PF02992">
    <property type="entry name" value="Transposase_21"/>
    <property type="match status" value="1"/>
</dbReference>